<evidence type="ECO:0000256" key="1">
    <source>
        <dbReference type="ARBA" id="ARBA00004141"/>
    </source>
</evidence>
<dbReference type="InterPro" id="IPR051401">
    <property type="entry name" value="GtrA_CellWall_Glycosyl"/>
</dbReference>
<feature type="domain" description="GtrA/DPMS transmembrane" evidence="7">
    <location>
        <begin position="8"/>
        <end position="123"/>
    </location>
</feature>
<evidence type="ECO:0000313" key="11">
    <source>
        <dbReference type="Proteomes" id="UP000318669"/>
    </source>
</evidence>
<dbReference type="GO" id="GO:0005886">
    <property type="term" value="C:plasma membrane"/>
    <property type="evidence" value="ECO:0007669"/>
    <property type="project" value="TreeGrafter"/>
</dbReference>
<feature type="transmembrane region" description="Helical" evidence="6">
    <location>
        <begin position="6"/>
        <end position="27"/>
    </location>
</feature>
<keyword evidence="5 6" id="KW-0472">Membrane</keyword>
<gene>
    <name evidence="8" type="ORF">FNW11_16955</name>
    <name evidence="9" type="ORF">FNW12_11510</name>
</gene>
<dbReference type="PANTHER" id="PTHR38459">
    <property type="entry name" value="PROPHAGE BACTOPRENOL-LINKED GLUCOSE TRANSLOCASE HOMOLOG"/>
    <property type="match status" value="1"/>
</dbReference>
<evidence type="ECO:0000313" key="10">
    <source>
        <dbReference type="Proteomes" id="UP000318528"/>
    </source>
</evidence>
<feature type="transmembrane region" description="Helical" evidence="6">
    <location>
        <begin position="69"/>
        <end position="90"/>
    </location>
</feature>
<name>A0A553B9I3_9FLAO</name>
<evidence type="ECO:0000256" key="6">
    <source>
        <dbReference type="SAM" id="Phobius"/>
    </source>
</evidence>
<feature type="transmembrane region" description="Helical" evidence="6">
    <location>
        <begin position="97"/>
        <end position="116"/>
    </location>
</feature>
<evidence type="ECO:0000256" key="4">
    <source>
        <dbReference type="ARBA" id="ARBA00022989"/>
    </source>
</evidence>
<dbReference type="EMBL" id="VJZL01000061">
    <property type="protein sequence ID" value="TRX04918.1"/>
    <property type="molecule type" value="Genomic_DNA"/>
</dbReference>
<feature type="transmembrane region" description="Helical" evidence="6">
    <location>
        <begin position="36"/>
        <end position="57"/>
    </location>
</feature>
<dbReference type="InterPro" id="IPR007267">
    <property type="entry name" value="GtrA_DPMS_TM"/>
</dbReference>
<evidence type="ECO:0000256" key="3">
    <source>
        <dbReference type="ARBA" id="ARBA00022692"/>
    </source>
</evidence>
<organism evidence="8 11">
    <name type="scientific">Flavobacterium gawalongense</name>
    <dbReference type="NCBI Taxonomy" id="2594432"/>
    <lineage>
        <taxon>Bacteria</taxon>
        <taxon>Pseudomonadati</taxon>
        <taxon>Bacteroidota</taxon>
        <taxon>Flavobacteriia</taxon>
        <taxon>Flavobacteriales</taxon>
        <taxon>Flavobacteriaceae</taxon>
        <taxon>Flavobacterium</taxon>
    </lineage>
</organism>
<keyword evidence="3 6" id="KW-0812">Transmembrane</keyword>
<dbReference type="Proteomes" id="UP000318669">
    <property type="component" value="Unassembled WGS sequence"/>
</dbReference>
<evidence type="ECO:0000256" key="5">
    <source>
        <dbReference type="ARBA" id="ARBA00023136"/>
    </source>
</evidence>
<dbReference type="Proteomes" id="UP000318528">
    <property type="component" value="Unassembled WGS sequence"/>
</dbReference>
<comment type="subcellular location">
    <subcellularLocation>
        <location evidence="1">Membrane</location>
        <topology evidence="1">Multi-pass membrane protein</topology>
    </subcellularLocation>
</comment>
<dbReference type="Pfam" id="PF04138">
    <property type="entry name" value="GtrA_DPMS_TM"/>
    <property type="match status" value="1"/>
</dbReference>
<accession>A0A553B9I3</accession>
<keyword evidence="4 6" id="KW-1133">Transmembrane helix</keyword>
<evidence type="ECO:0000313" key="9">
    <source>
        <dbReference type="EMBL" id="TRX05284.1"/>
    </source>
</evidence>
<dbReference type="GO" id="GO:0000271">
    <property type="term" value="P:polysaccharide biosynthetic process"/>
    <property type="evidence" value="ECO:0007669"/>
    <property type="project" value="InterPro"/>
</dbReference>
<dbReference type="OrthoDB" id="9812049at2"/>
<evidence type="ECO:0000313" key="8">
    <source>
        <dbReference type="EMBL" id="TRX04918.1"/>
    </source>
</evidence>
<proteinExistence type="inferred from homology"/>
<evidence type="ECO:0000259" key="7">
    <source>
        <dbReference type="Pfam" id="PF04138"/>
    </source>
</evidence>
<protein>
    <submittedName>
        <fullName evidence="8">GtrA family protein</fullName>
    </submittedName>
</protein>
<dbReference type="EMBL" id="VJZN01000018">
    <property type="protein sequence ID" value="TRX05284.1"/>
    <property type="molecule type" value="Genomic_DNA"/>
</dbReference>
<reference evidence="10 11" key="1">
    <citation type="submission" date="2019-07" db="EMBL/GenBank/DDBJ databases">
        <title>Novel species of Flavobacterium.</title>
        <authorList>
            <person name="Liu Q."/>
            <person name="Xin Y.-H."/>
        </authorList>
    </citation>
    <scope>NUCLEOTIDE SEQUENCE [LARGE SCALE GENOMIC DNA]</scope>
    <source>
        <strain evidence="9 10">GSP39</strain>
        <strain evidence="8 11">GSR22</strain>
    </source>
</reference>
<dbReference type="PANTHER" id="PTHR38459:SF1">
    <property type="entry name" value="PROPHAGE BACTOPRENOL-LINKED GLUCOSE TRANSLOCASE HOMOLOG"/>
    <property type="match status" value="1"/>
</dbReference>
<evidence type="ECO:0000256" key="2">
    <source>
        <dbReference type="ARBA" id="ARBA00009399"/>
    </source>
</evidence>
<dbReference type="AlphaFoldDB" id="A0A553B9I3"/>
<comment type="similarity">
    <text evidence="2">Belongs to the GtrA family.</text>
</comment>
<comment type="caution">
    <text evidence="8">The sequence shown here is derived from an EMBL/GenBank/DDBJ whole genome shotgun (WGS) entry which is preliminary data.</text>
</comment>
<dbReference type="RefSeq" id="WP_143387524.1">
    <property type="nucleotide sequence ID" value="NZ_VJZL01000061.1"/>
</dbReference>
<sequence length="125" mass="14488">MDFIIFIKFGLVGFTGLVIDFCITWFCKEKLRLNKYVANSLGFSFAVVNNYILNRYFTFHNNDSHVASQFLSFLIISVIGLTLNTILLYLLQKNTKINFYACKVIVTIIVVVWNFTANTLYTFKL</sequence>
<keyword evidence="10" id="KW-1185">Reference proteome</keyword>